<feature type="signal peptide" evidence="1">
    <location>
        <begin position="1"/>
        <end position="22"/>
    </location>
</feature>
<evidence type="ECO:0000313" key="3">
    <source>
        <dbReference type="Proteomes" id="UP000297245"/>
    </source>
</evidence>
<reference evidence="2 3" key="1">
    <citation type="journal article" date="2019" name="Nat. Ecol. Evol.">
        <title>Megaphylogeny resolves global patterns of mushroom evolution.</title>
        <authorList>
            <person name="Varga T."/>
            <person name="Krizsan K."/>
            <person name="Foldi C."/>
            <person name="Dima B."/>
            <person name="Sanchez-Garcia M."/>
            <person name="Sanchez-Ramirez S."/>
            <person name="Szollosi G.J."/>
            <person name="Szarkandi J.G."/>
            <person name="Papp V."/>
            <person name="Albert L."/>
            <person name="Andreopoulos W."/>
            <person name="Angelini C."/>
            <person name="Antonin V."/>
            <person name="Barry K.W."/>
            <person name="Bougher N.L."/>
            <person name="Buchanan P."/>
            <person name="Buyck B."/>
            <person name="Bense V."/>
            <person name="Catcheside P."/>
            <person name="Chovatia M."/>
            <person name="Cooper J."/>
            <person name="Damon W."/>
            <person name="Desjardin D."/>
            <person name="Finy P."/>
            <person name="Geml J."/>
            <person name="Haridas S."/>
            <person name="Hughes K."/>
            <person name="Justo A."/>
            <person name="Karasinski D."/>
            <person name="Kautmanova I."/>
            <person name="Kiss B."/>
            <person name="Kocsube S."/>
            <person name="Kotiranta H."/>
            <person name="LaButti K.M."/>
            <person name="Lechner B.E."/>
            <person name="Liimatainen K."/>
            <person name="Lipzen A."/>
            <person name="Lukacs Z."/>
            <person name="Mihaltcheva S."/>
            <person name="Morgado L.N."/>
            <person name="Niskanen T."/>
            <person name="Noordeloos M.E."/>
            <person name="Ohm R.A."/>
            <person name="Ortiz-Santana B."/>
            <person name="Ovrebo C."/>
            <person name="Racz N."/>
            <person name="Riley R."/>
            <person name="Savchenko A."/>
            <person name="Shiryaev A."/>
            <person name="Soop K."/>
            <person name="Spirin V."/>
            <person name="Szebenyi C."/>
            <person name="Tomsovsky M."/>
            <person name="Tulloss R.E."/>
            <person name="Uehling J."/>
            <person name="Grigoriev I.V."/>
            <person name="Vagvolgyi C."/>
            <person name="Papp T."/>
            <person name="Martin F.M."/>
            <person name="Miettinen O."/>
            <person name="Hibbett D.S."/>
            <person name="Nagy L.G."/>
        </authorList>
    </citation>
    <scope>NUCLEOTIDE SEQUENCE [LARGE SCALE GENOMIC DNA]</scope>
    <source>
        <strain evidence="2 3">CBS 962.96</strain>
    </source>
</reference>
<dbReference type="Proteomes" id="UP000297245">
    <property type="component" value="Unassembled WGS sequence"/>
</dbReference>
<sequence>MLCLRVYCRVVVIYLWVDVANSTEHRGMNGEFSVASNSSVPVELGELDTEVHGNLTWSSNPSFSCTVHRHHWEAAACVFCVNAQCGYVGKGPRKIMLLK</sequence>
<evidence type="ECO:0008006" key="4">
    <source>
        <dbReference type="Google" id="ProtNLM"/>
    </source>
</evidence>
<evidence type="ECO:0000313" key="2">
    <source>
        <dbReference type="EMBL" id="THU97925.1"/>
    </source>
</evidence>
<accession>A0A4V4HG90</accession>
<name>A0A4V4HG90_DENBC</name>
<gene>
    <name evidence="2" type="ORF">K435DRAFT_48594</name>
</gene>
<organism evidence="2 3">
    <name type="scientific">Dendrothele bispora (strain CBS 962.96)</name>
    <dbReference type="NCBI Taxonomy" id="1314807"/>
    <lineage>
        <taxon>Eukaryota</taxon>
        <taxon>Fungi</taxon>
        <taxon>Dikarya</taxon>
        <taxon>Basidiomycota</taxon>
        <taxon>Agaricomycotina</taxon>
        <taxon>Agaricomycetes</taxon>
        <taxon>Agaricomycetidae</taxon>
        <taxon>Agaricales</taxon>
        <taxon>Agaricales incertae sedis</taxon>
        <taxon>Dendrothele</taxon>
    </lineage>
</organism>
<proteinExistence type="predicted"/>
<keyword evidence="1" id="KW-0732">Signal</keyword>
<keyword evidence="3" id="KW-1185">Reference proteome</keyword>
<dbReference type="AlphaFoldDB" id="A0A4V4HG90"/>
<protein>
    <recommendedName>
        <fullName evidence="4">Secreted protein</fullName>
    </recommendedName>
</protein>
<dbReference type="EMBL" id="ML179146">
    <property type="protein sequence ID" value="THU97925.1"/>
    <property type="molecule type" value="Genomic_DNA"/>
</dbReference>
<evidence type="ECO:0000256" key="1">
    <source>
        <dbReference type="SAM" id="SignalP"/>
    </source>
</evidence>
<feature type="chain" id="PRO_5020762181" description="Secreted protein" evidence="1">
    <location>
        <begin position="23"/>
        <end position="99"/>
    </location>
</feature>